<dbReference type="RefSeq" id="WP_133503894.1">
    <property type="nucleotide sequence ID" value="NZ_SNXC01000012.1"/>
</dbReference>
<sequence length="124" mass="14468">MANTFMQNSTNEWIQPLRNAKWGARLYAFVYAVVTANLIIFPHCGFYDPSDFFHSVLKDIPIYALYIFWGVISLFMFVCWFVMNSEQIALFQPFESVGYVVLNEEVKPSFHRRLHSTRAPPFSA</sequence>
<reference evidence="2 3" key="1">
    <citation type="submission" date="2019-03" db="EMBL/GenBank/DDBJ databases">
        <title>Genomic Encyclopedia of Type Strains, Phase III (KMG-III): the genomes of soil and plant-associated and newly described type strains.</title>
        <authorList>
            <person name="Whitman W."/>
        </authorList>
    </citation>
    <scope>NUCLEOTIDE SEQUENCE [LARGE SCALE GENOMIC DNA]</scope>
    <source>
        <strain evidence="2 3">CECT 7378</strain>
    </source>
</reference>
<gene>
    <name evidence="2" type="ORF">DFP79_2127</name>
</gene>
<organism evidence="2 3">
    <name type="scientific">Marinomonas balearica</name>
    <dbReference type="NCBI Taxonomy" id="491947"/>
    <lineage>
        <taxon>Bacteria</taxon>
        <taxon>Pseudomonadati</taxon>
        <taxon>Pseudomonadota</taxon>
        <taxon>Gammaproteobacteria</taxon>
        <taxon>Oceanospirillales</taxon>
        <taxon>Oceanospirillaceae</taxon>
        <taxon>Marinomonas</taxon>
    </lineage>
</organism>
<feature type="transmembrane region" description="Helical" evidence="1">
    <location>
        <begin position="63"/>
        <end position="83"/>
    </location>
</feature>
<keyword evidence="3" id="KW-1185">Reference proteome</keyword>
<dbReference type="AlphaFoldDB" id="A0A4R6M9K6"/>
<dbReference type="EMBL" id="SNXC01000012">
    <property type="protein sequence ID" value="TDO97310.1"/>
    <property type="molecule type" value="Genomic_DNA"/>
</dbReference>
<keyword evidence="1" id="KW-0472">Membrane</keyword>
<evidence type="ECO:0000313" key="2">
    <source>
        <dbReference type="EMBL" id="TDO97310.1"/>
    </source>
</evidence>
<accession>A0A4R6M9K6</accession>
<protein>
    <submittedName>
        <fullName evidence="2">Uncharacterized protein</fullName>
    </submittedName>
</protein>
<evidence type="ECO:0000313" key="3">
    <source>
        <dbReference type="Proteomes" id="UP000294656"/>
    </source>
</evidence>
<evidence type="ECO:0000256" key="1">
    <source>
        <dbReference type="SAM" id="Phobius"/>
    </source>
</evidence>
<comment type="caution">
    <text evidence="2">The sequence shown here is derived from an EMBL/GenBank/DDBJ whole genome shotgun (WGS) entry which is preliminary data.</text>
</comment>
<keyword evidence="1" id="KW-0812">Transmembrane</keyword>
<dbReference type="OrthoDB" id="6104255at2"/>
<feature type="transmembrane region" description="Helical" evidence="1">
    <location>
        <begin position="26"/>
        <end position="43"/>
    </location>
</feature>
<keyword evidence="1" id="KW-1133">Transmembrane helix</keyword>
<name>A0A4R6M9K6_9GAMM</name>
<proteinExistence type="predicted"/>
<dbReference type="Proteomes" id="UP000294656">
    <property type="component" value="Unassembled WGS sequence"/>
</dbReference>